<comment type="caution">
    <text evidence="1">The sequence shown here is derived from an EMBL/GenBank/DDBJ whole genome shotgun (WGS) entry which is preliminary data.</text>
</comment>
<reference evidence="1" key="1">
    <citation type="submission" date="2013-12" db="EMBL/GenBank/DDBJ databases">
        <title>A Varibaculum cambriense genome reconstructed from a premature infant gut community with otherwise low bacterial novelty that shifts toward anaerobic metabolism during the third week of life.</title>
        <authorList>
            <person name="Brown C.T."/>
            <person name="Sharon I."/>
            <person name="Thomas B.C."/>
            <person name="Castelle C.J."/>
            <person name="Morowitz M.J."/>
            <person name="Banfield J.F."/>
        </authorList>
    </citation>
    <scope>NUCLEOTIDE SEQUENCE</scope>
</reference>
<name>W1XSC1_9ZZZZ</name>
<feature type="non-terminal residue" evidence="1">
    <location>
        <position position="1"/>
    </location>
</feature>
<dbReference type="EMBL" id="AZMM01012295">
    <property type="protein sequence ID" value="ETJ33248.1"/>
    <property type="molecule type" value="Genomic_DNA"/>
</dbReference>
<organism evidence="1">
    <name type="scientific">human gut metagenome</name>
    <dbReference type="NCBI Taxonomy" id="408170"/>
    <lineage>
        <taxon>unclassified sequences</taxon>
        <taxon>metagenomes</taxon>
        <taxon>organismal metagenomes</taxon>
    </lineage>
</organism>
<sequence length="42" mass="4643">SPLGEAHLTNPQGKGLQYHKVGPETTLKHVYIDKSINRETGK</sequence>
<gene>
    <name evidence="1" type="ORF">Q604_UNBC12295G0001</name>
</gene>
<accession>W1XSC1</accession>
<protein>
    <submittedName>
        <fullName evidence="1">Uncharacterized protein</fullName>
    </submittedName>
</protein>
<evidence type="ECO:0000313" key="1">
    <source>
        <dbReference type="EMBL" id="ETJ33248.1"/>
    </source>
</evidence>
<dbReference type="AlphaFoldDB" id="W1XSC1"/>
<proteinExistence type="predicted"/>